<dbReference type="AlphaFoldDB" id="A0AAV1DG24"/>
<gene>
    <name evidence="4" type="ORF">OLC1_LOCUS14679</name>
</gene>
<dbReference type="SUPFAM" id="SSF49329">
    <property type="entry name" value="Cu,Zn superoxide dismutase-like"/>
    <property type="match status" value="1"/>
</dbReference>
<dbReference type="Gene3D" id="2.60.40.200">
    <property type="entry name" value="Superoxide dismutase, copper/zinc binding domain"/>
    <property type="match status" value="1"/>
</dbReference>
<dbReference type="InterPro" id="IPR001424">
    <property type="entry name" value="SOD_Cu_Zn_dom"/>
</dbReference>
<feature type="signal peptide" evidence="2">
    <location>
        <begin position="1"/>
        <end position="23"/>
    </location>
</feature>
<dbReference type="GO" id="GO:0005507">
    <property type="term" value="F:copper ion binding"/>
    <property type="evidence" value="ECO:0007669"/>
    <property type="project" value="InterPro"/>
</dbReference>
<organism evidence="4 5">
    <name type="scientific">Oldenlandia corymbosa var. corymbosa</name>
    <dbReference type="NCBI Taxonomy" id="529605"/>
    <lineage>
        <taxon>Eukaryota</taxon>
        <taxon>Viridiplantae</taxon>
        <taxon>Streptophyta</taxon>
        <taxon>Embryophyta</taxon>
        <taxon>Tracheophyta</taxon>
        <taxon>Spermatophyta</taxon>
        <taxon>Magnoliopsida</taxon>
        <taxon>eudicotyledons</taxon>
        <taxon>Gunneridae</taxon>
        <taxon>Pentapetalae</taxon>
        <taxon>asterids</taxon>
        <taxon>lamiids</taxon>
        <taxon>Gentianales</taxon>
        <taxon>Rubiaceae</taxon>
        <taxon>Rubioideae</taxon>
        <taxon>Spermacoceae</taxon>
        <taxon>Hedyotis-Oldenlandia complex</taxon>
        <taxon>Oldenlandia</taxon>
    </lineage>
</organism>
<evidence type="ECO:0000313" key="5">
    <source>
        <dbReference type="Proteomes" id="UP001161247"/>
    </source>
</evidence>
<dbReference type="GO" id="GO:0006801">
    <property type="term" value="P:superoxide metabolic process"/>
    <property type="evidence" value="ECO:0007669"/>
    <property type="project" value="InterPro"/>
</dbReference>
<dbReference type="PANTHER" id="PTHR10003">
    <property type="entry name" value="SUPEROXIDE DISMUTASE CU-ZN -RELATED"/>
    <property type="match status" value="1"/>
</dbReference>
<evidence type="ECO:0000259" key="3">
    <source>
        <dbReference type="Pfam" id="PF00080"/>
    </source>
</evidence>
<dbReference type="Pfam" id="PF00080">
    <property type="entry name" value="Sod_Cu"/>
    <property type="match status" value="1"/>
</dbReference>
<protein>
    <submittedName>
        <fullName evidence="4">OLC1v1005184C1</fullName>
    </submittedName>
</protein>
<proteinExistence type="predicted"/>
<feature type="domain" description="Superoxide dismutase copper/zinc binding" evidence="3">
    <location>
        <begin position="162"/>
        <end position="293"/>
    </location>
</feature>
<evidence type="ECO:0000256" key="1">
    <source>
        <dbReference type="ARBA" id="ARBA00023008"/>
    </source>
</evidence>
<dbReference type="InterPro" id="IPR024134">
    <property type="entry name" value="SOD_Cu/Zn_/chaperone"/>
</dbReference>
<dbReference type="InterPro" id="IPR036423">
    <property type="entry name" value="SOD-like_Cu/Zn_dom_sf"/>
</dbReference>
<feature type="chain" id="PRO_5043740522" evidence="2">
    <location>
        <begin position="24"/>
        <end position="299"/>
    </location>
</feature>
<evidence type="ECO:0000313" key="4">
    <source>
        <dbReference type="EMBL" id="CAI9106116.1"/>
    </source>
</evidence>
<evidence type="ECO:0000256" key="2">
    <source>
        <dbReference type="SAM" id="SignalP"/>
    </source>
</evidence>
<reference evidence="4" key="1">
    <citation type="submission" date="2023-03" db="EMBL/GenBank/DDBJ databases">
        <authorList>
            <person name="Julca I."/>
        </authorList>
    </citation>
    <scope>NUCLEOTIDE SEQUENCE</scope>
</reference>
<dbReference type="EMBL" id="OX459122">
    <property type="protein sequence ID" value="CAI9106116.1"/>
    <property type="molecule type" value="Genomic_DNA"/>
</dbReference>
<accession>A0AAV1DG24</accession>
<keyword evidence="5" id="KW-1185">Reference proteome</keyword>
<dbReference type="Proteomes" id="UP001161247">
    <property type="component" value="Chromosome 5"/>
</dbReference>
<keyword evidence="2" id="KW-0732">Signal</keyword>
<dbReference type="PRINTS" id="PR00068">
    <property type="entry name" value="CUZNDISMTASE"/>
</dbReference>
<keyword evidence="1" id="KW-0186">Copper</keyword>
<sequence length="299" mass="31214">MARKWLASAALFVLLLSPPVFHAQGPLPIFSCFINCGVKTVQCSMGCLVNPICYMNCGIGNLRCISYCNETLVVAEDQIPPVFEPKTMAIGRGGPAGIEIGTLEAVAKMISSAGIGENVVKESIEAMAKIIASVDTSKNGIKGSLEAIAKITSSGGSADNRVKGSLHFLQDSTERTTRIKGRIVGLSPGIHGLSIHSTGSCDSIRPHFNPFNWDHGAPLDTNHHTGHLGNIVAGPDGIAEVSIKTATIQLNGLNSILGRPIVVRAEADGQGRGAHEDTKINGNSGGALGCGIIEIKPSF</sequence>
<name>A0AAV1DG24_OLDCO</name>